<evidence type="ECO:0000313" key="12">
    <source>
        <dbReference type="EMBL" id="KAL3287892.1"/>
    </source>
</evidence>
<dbReference type="Pfam" id="PF10243">
    <property type="entry name" value="MIP-T3"/>
    <property type="match status" value="1"/>
</dbReference>
<evidence type="ECO:0000256" key="3">
    <source>
        <dbReference type="ARBA" id="ARBA00022490"/>
    </source>
</evidence>
<comment type="similarity">
    <text evidence="8">Belongs to the TRAF3IP1 family.</text>
</comment>
<dbReference type="AlphaFoldDB" id="A0ABD2PB18"/>
<feature type="compositionally biased region" description="Basic and acidic residues" evidence="10">
    <location>
        <begin position="149"/>
        <end position="193"/>
    </location>
</feature>
<evidence type="ECO:0000256" key="10">
    <source>
        <dbReference type="SAM" id="MobiDB-lite"/>
    </source>
</evidence>
<feature type="region of interest" description="Disordered" evidence="10">
    <location>
        <begin position="134"/>
        <end position="193"/>
    </location>
</feature>
<keyword evidence="3" id="KW-0963">Cytoplasm</keyword>
<feature type="non-terminal residue" evidence="12">
    <location>
        <position position="193"/>
    </location>
</feature>
<dbReference type="GO" id="GO:0070507">
    <property type="term" value="P:regulation of microtubule cytoskeleton organization"/>
    <property type="evidence" value="ECO:0007669"/>
    <property type="project" value="UniProtKB-ARBA"/>
</dbReference>
<comment type="caution">
    <text evidence="12">The sequence shown here is derived from an EMBL/GenBank/DDBJ whole genome shotgun (WGS) entry which is preliminary data.</text>
</comment>
<gene>
    <name evidence="12" type="ORF">HHI36_002348</name>
</gene>
<evidence type="ECO:0000256" key="9">
    <source>
        <dbReference type="ARBA" id="ARBA00070492"/>
    </source>
</evidence>
<dbReference type="Gene3D" id="1.10.418.50">
    <property type="entry name" value="Microtubule-binding protein MIP-T3"/>
    <property type="match status" value="1"/>
</dbReference>
<keyword evidence="5" id="KW-0175">Coiled coil</keyword>
<evidence type="ECO:0000313" key="13">
    <source>
        <dbReference type="Proteomes" id="UP001516400"/>
    </source>
</evidence>
<evidence type="ECO:0000256" key="8">
    <source>
        <dbReference type="ARBA" id="ARBA00043971"/>
    </source>
</evidence>
<feature type="domain" description="TRAF3-interacting protein 1 N-terminal" evidence="11">
    <location>
        <begin position="10"/>
        <end position="116"/>
    </location>
</feature>
<organism evidence="12 13">
    <name type="scientific">Cryptolaemus montrouzieri</name>
    <dbReference type="NCBI Taxonomy" id="559131"/>
    <lineage>
        <taxon>Eukaryota</taxon>
        <taxon>Metazoa</taxon>
        <taxon>Ecdysozoa</taxon>
        <taxon>Arthropoda</taxon>
        <taxon>Hexapoda</taxon>
        <taxon>Insecta</taxon>
        <taxon>Pterygota</taxon>
        <taxon>Neoptera</taxon>
        <taxon>Endopterygota</taxon>
        <taxon>Coleoptera</taxon>
        <taxon>Polyphaga</taxon>
        <taxon>Cucujiformia</taxon>
        <taxon>Coccinelloidea</taxon>
        <taxon>Coccinellidae</taxon>
        <taxon>Scymninae</taxon>
        <taxon>Scymnini</taxon>
        <taxon>Cryptolaemus</taxon>
    </lineage>
</organism>
<dbReference type="PANTHER" id="PTHR31363">
    <property type="entry name" value="TRAF3-INTERACTING PROTEIN 1"/>
    <property type="match status" value="1"/>
</dbReference>
<evidence type="ECO:0000256" key="5">
    <source>
        <dbReference type="ARBA" id="ARBA00023054"/>
    </source>
</evidence>
<keyword evidence="4" id="KW-0970">Cilium biogenesis/degradation</keyword>
<sequence length="193" mass="22032">MSDGINPEIIKKTQQTLGKHVKKPPLTEKLLSKPPFRFLHDVVVAVIRNTGFLKGIFTQEELVAENVKEREAKLTFLNKLIDAVKFITETDLNVRATKIVAGVEVNETNLLLQAMAVGIDKKLDSSEYIKQYKNTQNDLKNTQQKTKKISKDSKINKSPKEEKSPKEQKYLENRNKIKGRELSKDRKVQSSNI</sequence>
<keyword evidence="6" id="KW-0206">Cytoskeleton</keyword>
<keyword evidence="7" id="KW-0966">Cell projection</keyword>
<dbReference type="Proteomes" id="UP001516400">
    <property type="component" value="Unassembled WGS sequence"/>
</dbReference>
<dbReference type="GO" id="GO:0005930">
    <property type="term" value="C:axoneme"/>
    <property type="evidence" value="ECO:0007669"/>
    <property type="project" value="UniProtKB-SubCell"/>
</dbReference>
<evidence type="ECO:0000256" key="6">
    <source>
        <dbReference type="ARBA" id="ARBA00023212"/>
    </source>
</evidence>
<evidence type="ECO:0000259" key="11">
    <source>
        <dbReference type="Pfam" id="PF10243"/>
    </source>
</evidence>
<keyword evidence="13" id="KW-1185">Reference proteome</keyword>
<comment type="subcellular location">
    <subcellularLocation>
        <location evidence="2">Cytoplasm</location>
        <location evidence="2">Cytoskeleton</location>
        <location evidence="2">Cilium axoneme</location>
    </subcellularLocation>
    <subcellularLocation>
        <location evidence="1">Cytoplasm</location>
        <location evidence="1">Cytoskeleton</location>
        <location evidence="1">Cilium basal body</location>
    </subcellularLocation>
</comment>
<dbReference type="GO" id="GO:0030030">
    <property type="term" value="P:cell projection organization"/>
    <property type="evidence" value="ECO:0007669"/>
    <property type="project" value="UniProtKB-KW"/>
</dbReference>
<proteinExistence type="inferred from homology"/>
<dbReference type="FunFam" id="1.10.418.50:FF:000001">
    <property type="entry name" value="TRAF3-interacting protein 1 isoform X1"/>
    <property type="match status" value="1"/>
</dbReference>
<evidence type="ECO:0000256" key="1">
    <source>
        <dbReference type="ARBA" id="ARBA00004120"/>
    </source>
</evidence>
<evidence type="ECO:0000256" key="4">
    <source>
        <dbReference type="ARBA" id="ARBA00022794"/>
    </source>
</evidence>
<dbReference type="InterPro" id="IPR042576">
    <property type="entry name" value="TRAF3IP1_N_sf"/>
</dbReference>
<protein>
    <recommendedName>
        <fullName evidence="9">TRAF3-interacting protein 1</fullName>
    </recommendedName>
</protein>
<reference evidence="12 13" key="1">
    <citation type="journal article" date="2021" name="BMC Biol.">
        <title>Horizontally acquired antibacterial genes associated with adaptive radiation of ladybird beetles.</title>
        <authorList>
            <person name="Li H.S."/>
            <person name="Tang X.F."/>
            <person name="Huang Y.H."/>
            <person name="Xu Z.Y."/>
            <person name="Chen M.L."/>
            <person name="Du X.Y."/>
            <person name="Qiu B.Y."/>
            <person name="Chen P.T."/>
            <person name="Zhang W."/>
            <person name="Slipinski A."/>
            <person name="Escalona H.E."/>
            <person name="Waterhouse R.M."/>
            <person name="Zwick A."/>
            <person name="Pang H."/>
        </authorList>
    </citation>
    <scope>NUCLEOTIDE SEQUENCE [LARGE SCALE GENOMIC DNA]</scope>
    <source>
        <strain evidence="12">SYSU2018</strain>
    </source>
</reference>
<dbReference type="PANTHER" id="PTHR31363:SF0">
    <property type="entry name" value="TRAF3-INTERACTING PROTEIN 1"/>
    <property type="match status" value="1"/>
</dbReference>
<feature type="compositionally biased region" description="Polar residues" evidence="10">
    <location>
        <begin position="134"/>
        <end position="144"/>
    </location>
</feature>
<dbReference type="InterPro" id="IPR018799">
    <property type="entry name" value="TRAF3IP1"/>
</dbReference>
<evidence type="ECO:0000256" key="2">
    <source>
        <dbReference type="ARBA" id="ARBA00004430"/>
    </source>
</evidence>
<dbReference type="InterPro" id="IPR040468">
    <property type="entry name" value="TRAF3IP1_N"/>
</dbReference>
<dbReference type="EMBL" id="JABFTP020000185">
    <property type="protein sequence ID" value="KAL3287892.1"/>
    <property type="molecule type" value="Genomic_DNA"/>
</dbReference>
<accession>A0ABD2PB18</accession>
<evidence type="ECO:0000256" key="7">
    <source>
        <dbReference type="ARBA" id="ARBA00023273"/>
    </source>
</evidence>
<dbReference type="GO" id="GO:0048513">
    <property type="term" value="P:animal organ development"/>
    <property type="evidence" value="ECO:0007669"/>
    <property type="project" value="UniProtKB-ARBA"/>
</dbReference>
<dbReference type="GO" id="GO:0048731">
    <property type="term" value="P:system development"/>
    <property type="evidence" value="ECO:0007669"/>
    <property type="project" value="UniProtKB-ARBA"/>
</dbReference>
<name>A0ABD2PB18_9CUCU</name>